<dbReference type="EMBL" id="JBHSPR010000010">
    <property type="protein sequence ID" value="MFC6017583.1"/>
    <property type="molecule type" value="Genomic_DNA"/>
</dbReference>
<reference evidence="3" key="1">
    <citation type="journal article" date="2019" name="Int. J. Syst. Evol. Microbiol.">
        <title>The Global Catalogue of Microorganisms (GCM) 10K type strain sequencing project: providing services to taxonomists for standard genome sequencing and annotation.</title>
        <authorList>
            <consortium name="The Broad Institute Genomics Platform"/>
            <consortium name="The Broad Institute Genome Sequencing Center for Infectious Disease"/>
            <person name="Wu L."/>
            <person name="Ma J."/>
        </authorList>
    </citation>
    <scope>NUCLEOTIDE SEQUENCE [LARGE SCALE GENOMIC DNA]</scope>
    <source>
        <strain evidence="3">ZS-35-S2</strain>
    </source>
</reference>
<dbReference type="InterPro" id="IPR041657">
    <property type="entry name" value="HTH_17"/>
</dbReference>
<evidence type="ECO:0000313" key="3">
    <source>
        <dbReference type="Proteomes" id="UP001596203"/>
    </source>
</evidence>
<dbReference type="Pfam" id="PF12728">
    <property type="entry name" value="HTH_17"/>
    <property type="match status" value="1"/>
</dbReference>
<organism evidence="2 3">
    <name type="scientific">Plantactinospora solaniradicis</name>
    <dbReference type="NCBI Taxonomy" id="1723736"/>
    <lineage>
        <taxon>Bacteria</taxon>
        <taxon>Bacillati</taxon>
        <taxon>Actinomycetota</taxon>
        <taxon>Actinomycetes</taxon>
        <taxon>Micromonosporales</taxon>
        <taxon>Micromonosporaceae</taxon>
        <taxon>Plantactinospora</taxon>
    </lineage>
</organism>
<dbReference type="Proteomes" id="UP001596203">
    <property type="component" value="Unassembled WGS sequence"/>
</dbReference>
<name>A0ABW1K9V6_9ACTN</name>
<comment type="caution">
    <text evidence="2">The sequence shown here is derived from an EMBL/GenBank/DDBJ whole genome shotgun (WGS) entry which is preliminary data.</text>
</comment>
<dbReference type="SUPFAM" id="SSF46955">
    <property type="entry name" value="Putative DNA-binding domain"/>
    <property type="match status" value="1"/>
</dbReference>
<gene>
    <name evidence="2" type="ORF">ACFP2T_15375</name>
</gene>
<keyword evidence="3" id="KW-1185">Reference proteome</keyword>
<dbReference type="InterPro" id="IPR009061">
    <property type="entry name" value="DNA-bd_dom_put_sf"/>
</dbReference>
<dbReference type="RefSeq" id="WP_377421939.1">
    <property type="nucleotide sequence ID" value="NZ_JBHSPR010000010.1"/>
</dbReference>
<accession>A0ABW1K9V6</accession>
<proteinExistence type="predicted"/>
<protein>
    <submittedName>
        <fullName evidence="2">Helix-turn-helix transcriptional regulator</fullName>
    </submittedName>
</protein>
<evidence type="ECO:0000313" key="2">
    <source>
        <dbReference type="EMBL" id="MFC6017583.1"/>
    </source>
</evidence>
<feature type="domain" description="Helix-turn-helix" evidence="1">
    <location>
        <begin position="10"/>
        <end position="59"/>
    </location>
</feature>
<sequence length="64" mass="7653">MSVRRPSLATTTEVAEYIQKPPRTLEQWRYRGAGPRWIKLANREVRYRWTDVEKWLDDQYAAAA</sequence>
<evidence type="ECO:0000259" key="1">
    <source>
        <dbReference type="Pfam" id="PF12728"/>
    </source>
</evidence>